<evidence type="ECO:0000313" key="3">
    <source>
        <dbReference type="Proteomes" id="UP000789706"/>
    </source>
</evidence>
<organism evidence="2 3">
    <name type="scientific">Diversispora eburnea</name>
    <dbReference type="NCBI Taxonomy" id="1213867"/>
    <lineage>
        <taxon>Eukaryota</taxon>
        <taxon>Fungi</taxon>
        <taxon>Fungi incertae sedis</taxon>
        <taxon>Mucoromycota</taxon>
        <taxon>Glomeromycotina</taxon>
        <taxon>Glomeromycetes</taxon>
        <taxon>Diversisporales</taxon>
        <taxon>Diversisporaceae</taxon>
        <taxon>Diversispora</taxon>
    </lineage>
</organism>
<dbReference type="OrthoDB" id="2375172at2759"/>
<sequence length="213" mass="24488">MNVDPWSNVGRDKKFSSSPENTLEFIVNLPSCGVGPMLNETCRKLQNFVGYYLDSVEIVVSPRPHSKSEMIVFKNVYMPQKHTSFDYSVGSEKTFDFNVNIRQNPGATASCNAKNKGFSVTIKQVLNFINKPKKHIINFRNNKPPVMKFPKMVHTLEIAFNDLKKFNKDFADLRENIHRGERALELKLGIENLDPDFLGNKCFKRELKLETQK</sequence>
<comment type="caution">
    <text evidence="2">The sequence shown here is derived from an EMBL/GenBank/DDBJ whole genome shotgun (WGS) entry which is preliminary data.</text>
</comment>
<evidence type="ECO:0000313" key="2">
    <source>
        <dbReference type="EMBL" id="CAG8607342.1"/>
    </source>
</evidence>
<keyword evidence="1" id="KW-0175">Coiled coil</keyword>
<accession>A0A9N9GHY1</accession>
<evidence type="ECO:0000256" key="1">
    <source>
        <dbReference type="SAM" id="Coils"/>
    </source>
</evidence>
<dbReference type="EMBL" id="CAJVPK010002157">
    <property type="protein sequence ID" value="CAG8607342.1"/>
    <property type="molecule type" value="Genomic_DNA"/>
</dbReference>
<keyword evidence="3" id="KW-1185">Reference proteome</keyword>
<dbReference type="Proteomes" id="UP000789706">
    <property type="component" value="Unassembled WGS sequence"/>
</dbReference>
<feature type="coiled-coil region" evidence="1">
    <location>
        <begin position="156"/>
        <end position="183"/>
    </location>
</feature>
<reference evidence="2" key="1">
    <citation type="submission" date="2021-06" db="EMBL/GenBank/DDBJ databases">
        <authorList>
            <person name="Kallberg Y."/>
            <person name="Tangrot J."/>
            <person name="Rosling A."/>
        </authorList>
    </citation>
    <scope>NUCLEOTIDE SEQUENCE</scope>
    <source>
        <strain evidence="2">AZ414A</strain>
    </source>
</reference>
<name>A0A9N9GHY1_9GLOM</name>
<proteinExistence type="predicted"/>
<dbReference type="AlphaFoldDB" id="A0A9N9GHY1"/>
<gene>
    <name evidence="2" type="ORF">DEBURN_LOCUS9810</name>
</gene>
<protein>
    <submittedName>
        <fullName evidence="2">2135_t:CDS:1</fullName>
    </submittedName>
</protein>